<dbReference type="Gene3D" id="4.10.240.10">
    <property type="entry name" value="Zn(2)-C6 fungal-type DNA-binding domain"/>
    <property type="match status" value="1"/>
</dbReference>
<dbReference type="AlphaFoldDB" id="F0XJ67"/>
<accession>F0XJ67</accession>
<dbReference type="GeneID" id="25975066"/>
<feature type="region of interest" description="Disordered" evidence="8">
    <location>
        <begin position="153"/>
        <end position="191"/>
    </location>
</feature>
<dbReference type="GO" id="GO:0045944">
    <property type="term" value="P:positive regulation of transcription by RNA polymerase II"/>
    <property type="evidence" value="ECO:0007669"/>
    <property type="project" value="TreeGrafter"/>
</dbReference>
<dbReference type="PANTHER" id="PTHR47782:SF12">
    <property type="entry name" value="ZN(II)2CYS6 TRANSCRIPTION FACTOR (EUROFUNG)"/>
    <property type="match status" value="1"/>
</dbReference>
<organism evidence="11">
    <name type="scientific">Grosmannia clavigera (strain kw1407 / UAMH 11150)</name>
    <name type="common">Blue stain fungus</name>
    <name type="synonym">Graphiocladiella clavigera</name>
    <dbReference type="NCBI Taxonomy" id="655863"/>
    <lineage>
        <taxon>Eukaryota</taxon>
        <taxon>Fungi</taxon>
        <taxon>Dikarya</taxon>
        <taxon>Ascomycota</taxon>
        <taxon>Pezizomycotina</taxon>
        <taxon>Sordariomycetes</taxon>
        <taxon>Sordariomycetidae</taxon>
        <taxon>Ophiostomatales</taxon>
        <taxon>Ophiostomataceae</taxon>
        <taxon>Leptographium</taxon>
    </lineage>
</organism>
<keyword evidence="4" id="KW-0805">Transcription regulation</keyword>
<keyword evidence="2" id="KW-0479">Metal-binding</keyword>
<dbReference type="CDD" id="cd12148">
    <property type="entry name" value="fungal_TF_MHR"/>
    <property type="match status" value="1"/>
</dbReference>
<dbReference type="InterPro" id="IPR036864">
    <property type="entry name" value="Zn2-C6_fun-type_DNA-bd_sf"/>
</dbReference>
<dbReference type="GO" id="GO:0043565">
    <property type="term" value="F:sequence-specific DNA binding"/>
    <property type="evidence" value="ECO:0007669"/>
    <property type="project" value="TreeGrafter"/>
</dbReference>
<dbReference type="PANTHER" id="PTHR47782">
    <property type="entry name" value="ZN(II)2CYS6 TRANSCRIPTION FACTOR (EUROFUNG)-RELATED"/>
    <property type="match status" value="1"/>
</dbReference>
<dbReference type="SMART" id="SM00906">
    <property type="entry name" value="Fungal_trans"/>
    <property type="match status" value="1"/>
</dbReference>
<evidence type="ECO:0000259" key="9">
    <source>
        <dbReference type="PROSITE" id="PS50048"/>
    </source>
</evidence>
<keyword evidence="11" id="KW-1185">Reference proteome</keyword>
<dbReference type="Pfam" id="PF04082">
    <property type="entry name" value="Fungal_trans"/>
    <property type="match status" value="1"/>
</dbReference>
<dbReference type="InterPro" id="IPR052202">
    <property type="entry name" value="Yeast_MetPath_Reg"/>
</dbReference>
<evidence type="ECO:0000256" key="7">
    <source>
        <dbReference type="ARBA" id="ARBA00023242"/>
    </source>
</evidence>
<dbReference type="Proteomes" id="UP000007796">
    <property type="component" value="Unassembled WGS sequence"/>
</dbReference>
<evidence type="ECO:0000256" key="4">
    <source>
        <dbReference type="ARBA" id="ARBA00023015"/>
    </source>
</evidence>
<reference evidence="10 11" key="1">
    <citation type="journal article" date="2011" name="Proc. Natl. Acad. Sci. U.S.A.">
        <title>Genome and transcriptome analyses of the mountain pine beetle-fungal symbiont Grosmannia clavigera, a lodgepole pine pathogen.</title>
        <authorList>
            <person name="DiGuistini S."/>
            <person name="Wang Y."/>
            <person name="Liao N.Y."/>
            <person name="Taylor G."/>
            <person name="Tanguay P."/>
            <person name="Feau N."/>
            <person name="Henrissat B."/>
            <person name="Chan S.K."/>
            <person name="Hesse-Orce U."/>
            <person name="Alamouti S.M."/>
            <person name="Tsui C.K.M."/>
            <person name="Docking R.T."/>
            <person name="Levasseur A."/>
            <person name="Haridas S."/>
            <person name="Robertson G."/>
            <person name="Birol I."/>
            <person name="Holt R.A."/>
            <person name="Marra M.A."/>
            <person name="Hamelin R.C."/>
            <person name="Hirst M."/>
            <person name="Jones S.J.M."/>
            <person name="Bohlmann J."/>
            <person name="Breuil C."/>
        </authorList>
    </citation>
    <scope>NUCLEOTIDE SEQUENCE [LARGE SCALE GENOMIC DNA]</scope>
    <source>
        <strain evidence="11">kw1407 / UAMH 11150</strain>
    </source>
</reference>
<dbReference type="EMBL" id="GL629782">
    <property type="protein sequence ID" value="EFX02063.1"/>
    <property type="molecule type" value="Genomic_DNA"/>
</dbReference>
<dbReference type="Pfam" id="PF00172">
    <property type="entry name" value="Zn_clus"/>
    <property type="match status" value="1"/>
</dbReference>
<dbReference type="GO" id="GO:0006351">
    <property type="term" value="P:DNA-templated transcription"/>
    <property type="evidence" value="ECO:0007669"/>
    <property type="project" value="InterPro"/>
</dbReference>
<dbReference type="InterPro" id="IPR001138">
    <property type="entry name" value="Zn2Cys6_DnaBD"/>
</dbReference>
<evidence type="ECO:0000256" key="2">
    <source>
        <dbReference type="ARBA" id="ARBA00022723"/>
    </source>
</evidence>
<feature type="compositionally biased region" description="Low complexity" evidence="8">
    <location>
        <begin position="173"/>
        <end position="191"/>
    </location>
</feature>
<keyword evidence="6" id="KW-0804">Transcription</keyword>
<dbReference type="RefSeq" id="XP_014171545.1">
    <property type="nucleotide sequence ID" value="XM_014316070.1"/>
</dbReference>
<dbReference type="InParanoid" id="F0XJ67"/>
<evidence type="ECO:0000256" key="8">
    <source>
        <dbReference type="SAM" id="MobiDB-lite"/>
    </source>
</evidence>
<dbReference type="STRING" id="655863.F0XJ67"/>
<feature type="domain" description="Zn(2)-C6 fungal-type" evidence="9">
    <location>
        <begin position="11"/>
        <end position="40"/>
    </location>
</feature>
<gene>
    <name evidence="10" type="ORF">CMQ_2112</name>
</gene>
<proteinExistence type="predicted"/>
<dbReference type="PROSITE" id="PS50048">
    <property type="entry name" value="ZN2_CY6_FUNGAL_2"/>
    <property type="match status" value="1"/>
</dbReference>
<dbReference type="GO" id="GO:0005634">
    <property type="term" value="C:nucleus"/>
    <property type="evidence" value="ECO:0007669"/>
    <property type="project" value="UniProtKB-SubCell"/>
</dbReference>
<evidence type="ECO:0000256" key="5">
    <source>
        <dbReference type="ARBA" id="ARBA00023125"/>
    </source>
</evidence>
<evidence type="ECO:0000313" key="11">
    <source>
        <dbReference type="Proteomes" id="UP000007796"/>
    </source>
</evidence>
<comment type="subcellular location">
    <subcellularLocation>
        <location evidence="1">Nucleus</location>
    </subcellularLocation>
</comment>
<keyword evidence="3" id="KW-0862">Zinc</keyword>
<dbReference type="SMART" id="SM00066">
    <property type="entry name" value="GAL4"/>
    <property type="match status" value="1"/>
</dbReference>
<sequence>MAEHCQRSILSCARCRRRKIKCDRQLPLCSQCVAAKSECTGTSTRARAPSQPADVPRSIVQHLESEIARLETELLKDGQLEVVHASDILLEMEGGGEPESVPALASSVPSATSLPLRDSILRSGSLQSVIEATLPYGSGAADLLSKVRMGLTPSSAKVRERRGGGSGSGSLPGSGPLPTKGRSPSSTPTTHSLPAPILCSIPWDIVQRLLRKYLNTIQPDSPFLVAATVVHQFQAVGEALQSLKTQTPPLSADFPPRVLPSHDFLVVYLVLAVSVTLGTANDGHEARCMALSASLFEEGIPHLSGLAAFPSDLAWLQTILLVLLYATVFPRAANVWVLSGVAMRSCLELGLHRVERTDHHPDHDYHPDHDLPRRVFWAAYCMDRSICSVLQRPLSTPDAAINARLPAGRPDHHPFLSSVAYHRLLSEILHVHFHREPVPAALSWDGWLASMERRLQEWYDGQDPTEHLHSDPPTLNHPGHPPRHTLPPSLMLARGLMVLHRPSPRVPQPQPCSLLRAFEAATSAERIHRDHLLRGVFRRPWLSAHYSLEAATVVLFCLRHGYAAIAARFSAADIFDMAKLLTSNLLAIASHGWPEVGVYAGAYERLLGPLLERVFGGLGAGGSGLDLDPARFGPAQDAELTRLLYPGPAHLESLRFGLRQPQQELSPFDFNLFMIDDDMWDPGLLHSDIHDGMDAWDMPQDMALEL</sequence>
<evidence type="ECO:0000313" key="10">
    <source>
        <dbReference type="EMBL" id="EFX02063.1"/>
    </source>
</evidence>
<dbReference type="SUPFAM" id="SSF57701">
    <property type="entry name" value="Zn2/Cys6 DNA-binding domain"/>
    <property type="match status" value="1"/>
</dbReference>
<keyword evidence="5" id="KW-0238">DNA-binding</keyword>
<protein>
    <submittedName>
        <fullName evidence="10">C6 zinc finger domain containing protein</fullName>
    </submittedName>
</protein>
<name>F0XJ67_GROCL</name>
<dbReference type="OrthoDB" id="25921at2759"/>
<evidence type="ECO:0000256" key="6">
    <source>
        <dbReference type="ARBA" id="ARBA00023163"/>
    </source>
</evidence>
<dbReference type="CDD" id="cd00067">
    <property type="entry name" value="GAL4"/>
    <property type="match status" value="1"/>
</dbReference>
<dbReference type="GO" id="GO:0008270">
    <property type="term" value="F:zinc ion binding"/>
    <property type="evidence" value="ECO:0007669"/>
    <property type="project" value="InterPro"/>
</dbReference>
<keyword evidence="7" id="KW-0539">Nucleus</keyword>
<dbReference type="eggNOG" id="ENOG502SHBJ">
    <property type="taxonomic scope" value="Eukaryota"/>
</dbReference>
<evidence type="ECO:0000256" key="3">
    <source>
        <dbReference type="ARBA" id="ARBA00022833"/>
    </source>
</evidence>
<evidence type="ECO:0000256" key="1">
    <source>
        <dbReference type="ARBA" id="ARBA00004123"/>
    </source>
</evidence>
<dbReference type="InterPro" id="IPR007219">
    <property type="entry name" value="XnlR_reg_dom"/>
</dbReference>
<feature type="region of interest" description="Disordered" evidence="8">
    <location>
        <begin position="462"/>
        <end position="484"/>
    </location>
</feature>
<dbReference type="HOGENOM" id="CLU_018404_0_0_1"/>
<dbReference type="GO" id="GO:0000981">
    <property type="term" value="F:DNA-binding transcription factor activity, RNA polymerase II-specific"/>
    <property type="evidence" value="ECO:0007669"/>
    <property type="project" value="InterPro"/>
</dbReference>
<dbReference type="PROSITE" id="PS00463">
    <property type="entry name" value="ZN2_CY6_FUNGAL_1"/>
    <property type="match status" value="1"/>
</dbReference>